<sequence>MEHSSSSNLKAALDGPLRAPGFQLEQLSRKRVTGHLRVTETVRCGDFSFLNVWEEKRGAGIQLSINHLKPAKLGDLVHAAASPINVGNNNQVWEVRLWKVDPSNSQIKSMVSSSTVTIACNMPVPDHAKPAGEILKMFAKL</sequence>
<name>A0ACB8IAY4_CITSI</name>
<organism evidence="1 2">
    <name type="scientific">Citrus sinensis</name>
    <name type="common">Sweet orange</name>
    <name type="synonym">Citrus aurantium var. sinensis</name>
    <dbReference type="NCBI Taxonomy" id="2711"/>
    <lineage>
        <taxon>Eukaryota</taxon>
        <taxon>Viridiplantae</taxon>
        <taxon>Streptophyta</taxon>
        <taxon>Embryophyta</taxon>
        <taxon>Tracheophyta</taxon>
        <taxon>Spermatophyta</taxon>
        <taxon>Magnoliopsida</taxon>
        <taxon>eudicotyledons</taxon>
        <taxon>Gunneridae</taxon>
        <taxon>Pentapetalae</taxon>
        <taxon>rosids</taxon>
        <taxon>malvids</taxon>
        <taxon>Sapindales</taxon>
        <taxon>Rutaceae</taxon>
        <taxon>Aurantioideae</taxon>
        <taxon>Citrus</taxon>
    </lineage>
</organism>
<gene>
    <name evidence="1" type="ORF">KPL71_027931</name>
</gene>
<evidence type="ECO:0000313" key="2">
    <source>
        <dbReference type="Proteomes" id="UP000829398"/>
    </source>
</evidence>
<comment type="caution">
    <text evidence="1">The sequence shown here is derived from an EMBL/GenBank/DDBJ whole genome shotgun (WGS) entry which is preliminary data.</text>
</comment>
<dbReference type="Proteomes" id="UP000829398">
    <property type="component" value="Chromosome 9"/>
</dbReference>
<reference evidence="2" key="1">
    <citation type="journal article" date="2023" name="Hortic. Res.">
        <title>A chromosome-level phased genome enabling allele-level studies in sweet orange: a case study on citrus Huanglongbing tolerance.</title>
        <authorList>
            <person name="Wu B."/>
            <person name="Yu Q."/>
            <person name="Deng Z."/>
            <person name="Duan Y."/>
            <person name="Luo F."/>
            <person name="Gmitter F. Jr."/>
        </authorList>
    </citation>
    <scope>NUCLEOTIDE SEQUENCE [LARGE SCALE GENOMIC DNA]</scope>
    <source>
        <strain evidence="2">cv. Valencia</strain>
    </source>
</reference>
<dbReference type="EMBL" id="CM039178">
    <property type="protein sequence ID" value="KAH9684228.1"/>
    <property type="molecule type" value="Genomic_DNA"/>
</dbReference>
<protein>
    <submittedName>
        <fullName evidence="1">DHNAT1</fullName>
    </submittedName>
</protein>
<proteinExistence type="predicted"/>
<keyword evidence="2" id="KW-1185">Reference proteome</keyword>
<accession>A0ACB8IAY4</accession>
<evidence type="ECO:0000313" key="1">
    <source>
        <dbReference type="EMBL" id="KAH9684228.1"/>
    </source>
</evidence>